<feature type="compositionally biased region" description="Low complexity" evidence="1">
    <location>
        <begin position="407"/>
        <end position="422"/>
    </location>
</feature>
<gene>
    <name evidence="3" type="ORF">SAMN04488568_12235</name>
</gene>
<feature type="domain" description="Beta-lactamase-related" evidence="2">
    <location>
        <begin position="100"/>
        <end position="383"/>
    </location>
</feature>
<dbReference type="Gene3D" id="3.40.710.10">
    <property type="entry name" value="DD-peptidase/beta-lactamase superfamily"/>
    <property type="match status" value="1"/>
</dbReference>
<sequence length="430" mass="47334">MKRFFMGLGAIIATLTVIAAGWYYRPWSEYSPAEIQAATQPDQLVPTFRDMDDIFPYRTISAQDSAIPLARNTRNDDVGFEFDGQMRTIEAWQADSDATGLIVLHDGVVVHEEYRLDATAETRHTSWSVGKSFVATLIAMAMQDGHIGSLDQTAEMFAPQYAGTAYGQTTLRHLLMMSAGVDFEEDYNAPGSDIRRLFLGANIYGQNIDTLVAAIERDRPAGQDLHYVSANTQVLSAVVRGVYNAPLAQIVETKIWRPLGMTGDASWNQNIQGDNGMAIGYCCLNARVEDYARMGQFYLQDGVWEGQRLLPEGWVTMATRPNAPFQEAGPASVYPHRGYGLHFWVPENHDGEYFMAGVYGQYVWVDERRNIVIARTAADPAWTGRTAESISAMRALAAHYGDPLTGAPVEAPAADQPAPAAADITETGNE</sequence>
<organism evidence="3 4">
    <name type="scientific">Maricaulis salignorans</name>
    <dbReference type="NCBI Taxonomy" id="144026"/>
    <lineage>
        <taxon>Bacteria</taxon>
        <taxon>Pseudomonadati</taxon>
        <taxon>Pseudomonadota</taxon>
        <taxon>Alphaproteobacteria</taxon>
        <taxon>Maricaulales</taxon>
        <taxon>Maricaulaceae</taxon>
        <taxon>Maricaulis</taxon>
    </lineage>
</organism>
<dbReference type="AlphaFoldDB" id="A0A1G9W5L0"/>
<dbReference type="Proteomes" id="UP000199759">
    <property type="component" value="Unassembled WGS sequence"/>
</dbReference>
<evidence type="ECO:0000313" key="3">
    <source>
        <dbReference type="EMBL" id="SDM79481.1"/>
    </source>
</evidence>
<evidence type="ECO:0000313" key="4">
    <source>
        <dbReference type="Proteomes" id="UP000199759"/>
    </source>
</evidence>
<dbReference type="InterPro" id="IPR050789">
    <property type="entry name" value="Diverse_Enzym_Activities"/>
</dbReference>
<dbReference type="PANTHER" id="PTHR43283">
    <property type="entry name" value="BETA-LACTAMASE-RELATED"/>
    <property type="match status" value="1"/>
</dbReference>
<reference evidence="3 4" key="1">
    <citation type="submission" date="2016-10" db="EMBL/GenBank/DDBJ databases">
        <authorList>
            <person name="de Groot N.N."/>
        </authorList>
    </citation>
    <scope>NUCLEOTIDE SEQUENCE [LARGE SCALE GENOMIC DNA]</scope>
    <source>
        <strain evidence="3 4">DSM 16077</strain>
    </source>
</reference>
<keyword evidence="4" id="KW-1185">Reference proteome</keyword>
<dbReference type="PANTHER" id="PTHR43283:SF14">
    <property type="entry name" value="BLL8153 PROTEIN"/>
    <property type="match status" value="1"/>
</dbReference>
<dbReference type="SUPFAM" id="SSF56601">
    <property type="entry name" value="beta-lactamase/transpeptidase-like"/>
    <property type="match status" value="1"/>
</dbReference>
<name>A0A1G9W5L0_9PROT</name>
<evidence type="ECO:0000259" key="2">
    <source>
        <dbReference type="Pfam" id="PF00144"/>
    </source>
</evidence>
<dbReference type="InterPro" id="IPR012338">
    <property type="entry name" value="Beta-lactam/transpept-like"/>
</dbReference>
<evidence type="ECO:0000256" key="1">
    <source>
        <dbReference type="SAM" id="MobiDB-lite"/>
    </source>
</evidence>
<protein>
    <submittedName>
        <fullName evidence="3">CubicO group peptidase, beta-lactamase class C family</fullName>
    </submittedName>
</protein>
<dbReference type="InterPro" id="IPR001466">
    <property type="entry name" value="Beta-lactam-related"/>
</dbReference>
<dbReference type="EMBL" id="FNHG01000022">
    <property type="protein sequence ID" value="SDM79481.1"/>
    <property type="molecule type" value="Genomic_DNA"/>
</dbReference>
<dbReference type="STRING" id="144026.SAMN04488568_12235"/>
<accession>A0A1G9W5L0</accession>
<dbReference type="OrthoDB" id="9814204at2"/>
<dbReference type="Pfam" id="PF00144">
    <property type="entry name" value="Beta-lactamase"/>
    <property type="match status" value="1"/>
</dbReference>
<feature type="region of interest" description="Disordered" evidence="1">
    <location>
        <begin position="406"/>
        <end position="430"/>
    </location>
</feature>
<dbReference type="RefSeq" id="WP_091771730.1">
    <property type="nucleotide sequence ID" value="NZ_FNHG01000022.1"/>
</dbReference>
<proteinExistence type="predicted"/>